<gene>
    <name evidence="2" type="ORF">AVDCRST_MAG17-2004</name>
</gene>
<reference evidence="2" key="1">
    <citation type="submission" date="2020-02" db="EMBL/GenBank/DDBJ databases">
        <authorList>
            <person name="Meier V. D."/>
        </authorList>
    </citation>
    <scope>NUCLEOTIDE SEQUENCE</scope>
    <source>
        <strain evidence="2">AVDCRST_MAG17</strain>
    </source>
</reference>
<dbReference type="SUPFAM" id="SSF51445">
    <property type="entry name" value="(Trans)glycosidases"/>
    <property type="match status" value="1"/>
</dbReference>
<dbReference type="EMBL" id="CADCVV010000160">
    <property type="protein sequence ID" value="CAA9511939.1"/>
    <property type="molecule type" value="Genomic_DNA"/>
</dbReference>
<dbReference type="GO" id="GO:0004553">
    <property type="term" value="F:hydrolase activity, hydrolyzing O-glycosyl compounds"/>
    <property type="evidence" value="ECO:0007669"/>
    <property type="project" value="TreeGrafter"/>
</dbReference>
<sequence>MTTIRLLAGVLVICALTGLPGCSLASIREERALAAREGLPAYGMQAWQSNRLRAPDFRLIREIGAGFYRFNLLTSSDGDREPPSVRTYDPLIAAATREGVELLPVLLRSRPKDRFRRKQVADPPEGPAEHAEWRRRVRFFAERYGPDGSFWNERPSLPYRPIRLWEVWNEPNLRQFWDERRVDPREYGRLLRETRGVLRDVDPGARIVSGGLAWKYGGERYLGAMLDAAGPCSVDALSLHPYAPTAERAVDYLSEARSVADSRGLRDVDLWTTEIGWRVGGGGDPAIETARVETPAAQARALDAFLRATTRRREKLRLGPTFAFALRDRVDPATGETNNRSGLRLADDTPRPSWAVLTRTAKAAPPLPWPEARACR</sequence>
<dbReference type="InterPro" id="IPR024655">
    <property type="entry name" value="Asl1_glyco_hydro_catalytic"/>
</dbReference>
<dbReference type="PANTHER" id="PTHR12631:SF10">
    <property type="entry name" value="BETA-XYLOSIDASE-LIKE PROTEIN-RELATED"/>
    <property type="match status" value="1"/>
</dbReference>
<evidence type="ECO:0000259" key="1">
    <source>
        <dbReference type="Pfam" id="PF11790"/>
    </source>
</evidence>
<evidence type="ECO:0000313" key="2">
    <source>
        <dbReference type="EMBL" id="CAA9511939.1"/>
    </source>
</evidence>
<organism evidence="2">
    <name type="scientific">uncultured Solirubrobacterales bacterium</name>
    <dbReference type="NCBI Taxonomy" id="768556"/>
    <lineage>
        <taxon>Bacteria</taxon>
        <taxon>Bacillati</taxon>
        <taxon>Actinomycetota</taxon>
        <taxon>Thermoleophilia</taxon>
        <taxon>Solirubrobacterales</taxon>
        <taxon>environmental samples</taxon>
    </lineage>
</organism>
<accession>A0A6J4T380</accession>
<dbReference type="PANTHER" id="PTHR12631">
    <property type="entry name" value="ALPHA-L-IDURONIDASE"/>
    <property type="match status" value="1"/>
</dbReference>
<dbReference type="InterPro" id="IPR017853">
    <property type="entry name" value="GH"/>
</dbReference>
<proteinExistence type="predicted"/>
<dbReference type="Gene3D" id="3.20.20.80">
    <property type="entry name" value="Glycosidases"/>
    <property type="match status" value="1"/>
</dbReference>
<dbReference type="Pfam" id="PF11790">
    <property type="entry name" value="Glyco_hydro_cc"/>
    <property type="match status" value="1"/>
</dbReference>
<protein>
    <submittedName>
        <fullName evidence="2">GH39</fullName>
    </submittedName>
</protein>
<dbReference type="AlphaFoldDB" id="A0A6J4T380"/>
<name>A0A6J4T380_9ACTN</name>
<feature type="domain" description="Asl1-like glycosyl hydrolase catalytic" evidence="1">
    <location>
        <begin position="167"/>
        <end position="278"/>
    </location>
</feature>
<dbReference type="InterPro" id="IPR051923">
    <property type="entry name" value="Glycosyl_Hydrolase_39"/>
</dbReference>